<dbReference type="InterPro" id="IPR001789">
    <property type="entry name" value="Sig_transdc_resp-reg_receiver"/>
</dbReference>
<keyword evidence="2" id="KW-0902">Two-component regulatory system</keyword>
<organism evidence="8 9">
    <name type="scientific">Hydrogenophilus thermoluteolus</name>
    <name type="common">Pseudomonas hydrogenothermophila</name>
    <dbReference type="NCBI Taxonomy" id="297"/>
    <lineage>
        <taxon>Bacteria</taxon>
        <taxon>Pseudomonadati</taxon>
        <taxon>Pseudomonadota</taxon>
        <taxon>Hydrogenophilia</taxon>
        <taxon>Hydrogenophilales</taxon>
        <taxon>Hydrogenophilaceae</taxon>
        <taxon>Hydrogenophilus</taxon>
    </lineage>
</organism>
<dbReference type="AlphaFoldDB" id="A0A2Z6DZM8"/>
<keyword evidence="4" id="KW-0238">DNA-binding</keyword>
<evidence type="ECO:0000313" key="8">
    <source>
        <dbReference type="EMBL" id="BBD77722.1"/>
    </source>
</evidence>
<dbReference type="SUPFAM" id="SSF52172">
    <property type="entry name" value="CheY-like"/>
    <property type="match status" value="1"/>
</dbReference>
<dbReference type="PANTHER" id="PTHR48111:SF1">
    <property type="entry name" value="TWO-COMPONENT RESPONSE REGULATOR ORR33"/>
    <property type="match status" value="1"/>
</dbReference>
<sequence>MSHKILVVDDEEAISLALEFLLKRAGYEVAVARDGVEALERIAKWRPDLVLLDIMMPGKDGFEVCQTVRGMSELTPQPKIFMLTAKGREVERTKGLAVGADDYVVKPFSTEELLKRVAQHLGSEAA</sequence>
<evidence type="ECO:0000256" key="5">
    <source>
        <dbReference type="ARBA" id="ARBA00023163"/>
    </source>
</evidence>
<dbReference type="GO" id="GO:0032993">
    <property type="term" value="C:protein-DNA complex"/>
    <property type="evidence" value="ECO:0007669"/>
    <property type="project" value="TreeGrafter"/>
</dbReference>
<reference evidence="8 9" key="1">
    <citation type="submission" date="2018-04" db="EMBL/GenBank/DDBJ databases">
        <title>Complete genome sequence of Hydrogenophilus thermoluteolus TH-1.</title>
        <authorList>
            <person name="Arai H."/>
        </authorList>
    </citation>
    <scope>NUCLEOTIDE SEQUENCE [LARGE SCALE GENOMIC DNA]</scope>
    <source>
        <strain evidence="8 9">TH-1</strain>
    </source>
</reference>
<evidence type="ECO:0000256" key="3">
    <source>
        <dbReference type="ARBA" id="ARBA00023015"/>
    </source>
</evidence>
<keyword evidence="1 6" id="KW-0597">Phosphoprotein</keyword>
<dbReference type="EMBL" id="AP018558">
    <property type="protein sequence ID" value="BBD77722.1"/>
    <property type="molecule type" value="Genomic_DNA"/>
</dbReference>
<dbReference type="KEGG" id="htl:HPTL_1460"/>
<dbReference type="PROSITE" id="PS50110">
    <property type="entry name" value="RESPONSE_REGULATORY"/>
    <property type="match status" value="1"/>
</dbReference>
<evidence type="ECO:0000313" key="9">
    <source>
        <dbReference type="Proteomes" id="UP000262004"/>
    </source>
</evidence>
<keyword evidence="5" id="KW-0804">Transcription</keyword>
<dbReference type="InterPro" id="IPR039420">
    <property type="entry name" value="WalR-like"/>
</dbReference>
<dbReference type="GO" id="GO:0000156">
    <property type="term" value="F:phosphorelay response regulator activity"/>
    <property type="evidence" value="ECO:0007669"/>
    <property type="project" value="TreeGrafter"/>
</dbReference>
<accession>A0A2Z6DZM8</accession>
<evidence type="ECO:0000256" key="2">
    <source>
        <dbReference type="ARBA" id="ARBA00023012"/>
    </source>
</evidence>
<dbReference type="Proteomes" id="UP000262004">
    <property type="component" value="Chromosome"/>
</dbReference>
<keyword evidence="3" id="KW-0805">Transcription regulation</keyword>
<evidence type="ECO:0000256" key="6">
    <source>
        <dbReference type="PROSITE-ProRule" id="PRU00169"/>
    </source>
</evidence>
<keyword evidence="9" id="KW-1185">Reference proteome</keyword>
<name>A0A2Z6DZM8_HYDTE</name>
<dbReference type="RefSeq" id="WP_119335436.1">
    <property type="nucleotide sequence ID" value="NZ_AP018558.1"/>
</dbReference>
<dbReference type="GO" id="GO:0006355">
    <property type="term" value="P:regulation of DNA-templated transcription"/>
    <property type="evidence" value="ECO:0007669"/>
    <property type="project" value="TreeGrafter"/>
</dbReference>
<dbReference type="GO" id="GO:0005829">
    <property type="term" value="C:cytosol"/>
    <property type="evidence" value="ECO:0007669"/>
    <property type="project" value="TreeGrafter"/>
</dbReference>
<dbReference type="GO" id="GO:0000976">
    <property type="term" value="F:transcription cis-regulatory region binding"/>
    <property type="evidence" value="ECO:0007669"/>
    <property type="project" value="TreeGrafter"/>
</dbReference>
<dbReference type="FunFam" id="3.40.50.2300:FF:000001">
    <property type="entry name" value="DNA-binding response regulator PhoB"/>
    <property type="match status" value="1"/>
</dbReference>
<evidence type="ECO:0000256" key="1">
    <source>
        <dbReference type="ARBA" id="ARBA00022553"/>
    </source>
</evidence>
<dbReference type="Pfam" id="PF00072">
    <property type="entry name" value="Response_reg"/>
    <property type="match status" value="1"/>
</dbReference>
<proteinExistence type="predicted"/>
<feature type="modified residue" description="4-aspartylphosphate" evidence="6">
    <location>
        <position position="53"/>
    </location>
</feature>
<evidence type="ECO:0000259" key="7">
    <source>
        <dbReference type="PROSITE" id="PS50110"/>
    </source>
</evidence>
<dbReference type="CDD" id="cd17574">
    <property type="entry name" value="REC_OmpR"/>
    <property type="match status" value="1"/>
</dbReference>
<evidence type="ECO:0000256" key="4">
    <source>
        <dbReference type="ARBA" id="ARBA00023125"/>
    </source>
</evidence>
<dbReference type="SMART" id="SM00448">
    <property type="entry name" value="REC"/>
    <property type="match status" value="1"/>
</dbReference>
<dbReference type="InterPro" id="IPR011006">
    <property type="entry name" value="CheY-like_superfamily"/>
</dbReference>
<dbReference type="PANTHER" id="PTHR48111">
    <property type="entry name" value="REGULATOR OF RPOS"/>
    <property type="match status" value="1"/>
</dbReference>
<feature type="domain" description="Response regulatory" evidence="7">
    <location>
        <begin position="4"/>
        <end position="121"/>
    </location>
</feature>
<dbReference type="Gene3D" id="3.40.50.2300">
    <property type="match status" value="1"/>
</dbReference>
<gene>
    <name evidence="8" type="ORF">HPTL_1460</name>
</gene>
<dbReference type="OrthoDB" id="5297299at2"/>
<protein>
    <submittedName>
        <fullName evidence="8">Response regulator</fullName>
    </submittedName>
</protein>